<dbReference type="RefSeq" id="WP_156272604.1">
    <property type="nucleotide sequence ID" value="NZ_CP046244.1"/>
</dbReference>
<dbReference type="InterPro" id="IPR016162">
    <property type="entry name" value="Ald_DH_N"/>
</dbReference>
<sequence length="478" mass="51022">MQAGEERIAQIVAEVLKKLQPYLLPGQPVPAQPAAAAAPANLPGEQGIFNDLEAALAAAKKAQAELMALDRETREKIIAAIRQIFLENAEKLARLAVEETAMGRYEDKIVKNKNAALLTPGMEDLEQRVDAGTTGMIFSERGPFGLIVSIEPTTNPVASPVNHGLAMIAAGNSVCFAPHPRAVKCCHEVVRLFNEAIYKAGGPVNLVVTTRDVSLDNVHRAMASPLVNLIVATGGHALVEAALASGKKCIAGGPGNPPVVVDETADIELAARNIILGAAFDNNLLCIAEKEVFVVDQVADALLLAMQRQGNYVANNLEIQQLTKLLVVDGKINSRFIGQNPSRILKEIGVRVGDEVRAVVMEVPLDHPLVTLEQLMPVLPVVRVKDFATALKISREVEHGFRHTAAIYTRDYTRAAAFARAMEATLTVVNVPTYAGLGGEGIGKPTMTVAGPTGEGITSPRTYTRERNVVFGGQLTIV</sequence>
<dbReference type="PIRSF" id="PIRSF036410">
    <property type="entry name" value="EutE_PduP"/>
    <property type="match status" value="1"/>
</dbReference>
<evidence type="ECO:0000256" key="2">
    <source>
        <dbReference type="ARBA" id="ARBA00023027"/>
    </source>
</evidence>
<evidence type="ECO:0000313" key="4">
    <source>
        <dbReference type="EMBL" id="QGP91974.1"/>
    </source>
</evidence>
<dbReference type="AlphaFoldDB" id="A0A6I5ZPP7"/>
<dbReference type="InterPro" id="IPR012408">
    <property type="entry name" value="Acetald_propionald_DH-rel"/>
</dbReference>
<keyword evidence="2" id="KW-0520">NAD</keyword>
<dbReference type="InterPro" id="IPR016163">
    <property type="entry name" value="Ald_DH_C"/>
</dbReference>
<dbReference type="PANTHER" id="PTHR11699">
    <property type="entry name" value="ALDEHYDE DEHYDROGENASE-RELATED"/>
    <property type="match status" value="1"/>
</dbReference>
<keyword evidence="1" id="KW-0560">Oxidoreductase</keyword>
<reference evidence="4 5" key="1">
    <citation type="submission" date="2019-11" db="EMBL/GenBank/DDBJ databases">
        <title>Genome sequence of Moorella glycerini DSM11254.</title>
        <authorList>
            <person name="Poehlein A."/>
            <person name="Boeer T."/>
            <person name="Daniel R."/>
        </authorList>
    </citation>
    <scope>NUCLEOTIDE SEQUENCE [LARGE SCALE GENOMIC DNA]</scope>
    <source>
        <strain evidence="4 5">DSM 11254</strain>
    </source>
</reference>
<dbReference type="SUPFAM" id="SSF53720">
    <property type="entry name" value="ALDH-like"/>
    <property type="match status" value="1"/>
</dbReference>
<name>A0A6I5ZPP7_9FIRM</name>
<dbReference type="Gene3D" id="3.40.309.10">
    <property type="entry name" value="Aldehyde Dehydrogenase, Chain A, domain 2"/>
    <property type="match status" value="1"/>
</dbReference>
<dbReference type="Proteomes" id="UP000425916">
    <property type="component" value="Chromosome"/>
</dbReference>
<dbReference type="GO" id="GO:0008774">
    <property type="term" value="F:acetaldehyde dehydrogenase (acetylating) activity"/>
    <property type="evidence" value="ECO:0007669"/>
    <property type="project" value="InterPro"/>
</dbReference>
<evidence type="ECO:0000259" key="3">
    <source>
        <dbReference type="Pfam" id="PF00171"/>
    </source>
</evidence>
<dbReference type="NCBIfam" id="NF011927">
    <property type="entry name" value="PRK15398.1"/>
    <property type="match status" value="1"/>
</dbReference>
<organism evidence="4 5">
    <name type="scientific">Neomoorella glycerini</name>
    <dbReference type="NCBI Taxonomy" id="55779"/>
    <lineage>
        <taxon>Bacteria</taxon>
        <taxon>Bacillati</taxon>
        <taxon>Bacillota</taxon>
        <taxon>Clostridia</taxon>
        <taxon>Neomoorellales</taxon>
        <taxon>Neomoorellaceae</taxon>
        <taxon>Neomoorella</taxon>
    </lineage>
</organism>
<evidence type="ECO:0000256" key="1">
    <source>
        <dbReference type="ARBA" id="ARBA00023002"/>
    </source>
</evidence>
<feature type="domain" description="Aldehyde dehydrogenase" evidence="3">
    <location>
        <begin position="50"/>
        <end position="307"/>
    </location>
</feature>
<dbReference type="InterPro" id="IPR016161">
    <property type="entry name" value="Ald_DH/histidinol_DH"/>
</dbReference>
<accession>A0A6I5ZPP7</accession>
<dbReference type="Gene3D" id="3.40.605.10">
    <property type="entry name" value="Aldehyde Dehydrogenase, Chain A, domain 1"/>
    <property type="match status" value="1"/>
</dbReference>
<gene>
    <name evidence="4" type="primary">adhE_2</name>
    <name evidence="4" type="ORF">MGLY_13230</name>
</gene>
<feature type="domain" description="Aldehyde dehydrogenase" evidence="3">
    <location>
        <begin position="359"/>
        <end position="433"/>
    </location>
</feature>
<dbReference type="EMBL" id="CP046244">
    <property type="protein sequence ID" value="QGP91974.1"/>
    <property type="molecule type" value="Genomic_DNA"/>
</dbReference>
<keyword evidence="5" id="KW-1185">Reference proteome</keyword>
<proteinExistence type="predicted"/>
<dbReference type="InterPro" id="IPR015590">
    <property type="entry name" value="Aldehyde_DH_dom"/>
</dbReference>
<dbReference type="Pfam" id="PF00171">
    <property type="entry name" value="Aldedh"/>
    <property type="match status" value="2"/>
</dbReference>
<protein>
    <submittedName>
        <fullName evidence="4">Aldehyde-alcohol dehydrogenase</fullName>
    </submittedName>
</protein>
<evidence type="ECO:0000313" key="5">
    <source>
        <dbReference type="Proteomes" id="UP000425916"/>
    </source>
</evidence>
<dbReference type="OrthoDB" id="9804734at2"/>